<evidence type="ECO:0008006" key="4">
    <source>
        <dbReference type="Google" id="ProtNLM"/>
    </source>
</evidence>
<feature type="transmembrane region" description="Helical" evidence="1">
    <location>
        <begin position="428"/>
        <end position="451"/>
    </location>
</feature>
<sequence length="595" mass="63843">MTNSAPHRATPDWRLVLLVLAAAIAILVIRAVIGRAGMPFFADTDDAMRMVMVRDFLHGQPWYDLTAHRLNTPFGAELHWSRLVDMPIAILVMIFTPLLGPDTAMIAAGYVWPMALLGVLLWFSALLANRLVGPEGVLPALVLPVLNPAITAEFTPGRVDHHNVVIILTLATAWAAVESVRRPRFAIVCGLLAATALAIATESLPVIAAAILAAGLLWVFAVTKAATMRNFGLAFAAGCAVHLAIFRLPNRWFEAACDVLSPVYLSVALAVAATFALASLMPVQGRWQRFGVLAVLGGLGMGLVALAFPQCLHGPYGELDPWLQANWIAGIVEAKPWAASVFELPAYAIAVGIPALLGTLVVLYRLWRVQQGRAEWAVLLAFVLCTALIMLAQIRGARLTVMPAMPAAAWLIVAARHRYLAQPRQVTILGLAGSWLAFSGVVLALVVTLMVNLAPGRAQDVAQARASKEPCLVPAAFADLAALPPERIMSPIDLGAHIMLYTPHEVVAAPYHRNQLGVRDAFRFFNDPIDDARAIIEQRGIGLVVICPAMSEVRGLADRADDSFAALYAAGNLPAWLVDVSPTGAVLRTFVVLPQ</sequence>
<feature type="transmembrane region" description="Helical" evidence="1">
    <location>
        <begin position="206"/>
        <end position="223"/>
    </location>
</feature>
<dbReference type="AlphaFoldDB" id="A0A942I6N4"/>
<feature type="transmembrane region" description="Helical" evidence="1">
    <location>
        <begin position="344"/>
        <end position="364"/>
    </location>
</feature>
<feature type="transmembrane region" description="Helical" evidence="1">
    <location>
        <begin position="107"/>
        <end position="128"/>
    </location>
</feature>
<protein>
    <recommendedName>
        <fullName evidence="4">GtrA family protein</fullName>
    </recommendedName>
</protein>
<evidence type="ECO:0000313" key="2">
    <source>
        <dbReference type="EMBL" id="MBS3849637.1"/>
    </source>
</evidence>
<keyword evidence="1" id="KW-1133">Transmembrane helix</keyword>
<dbReference type="Proteomes" id="UP000678281">
    <property type="component" value="Unassembled WGS sequence"/>
</dbReference>
<gene>
    <name evidence="2" type="ORF">KD146_13105</name>
</gene>
<evidence type="ECO:0000256" key="1">
    <source>
        <dbReference type="SAM" id="Phobius"/>
    </source>
</evidence>
<feature type="transmembrane region" description="Helical" evidence="1">
    <location>
        <begin position="290"/>
        <end position="308"/>
    </location>
</feature>
<keyword evidence="1" id="KW-0812">Transmembrane</keyword>
<feature type="transmembrane region" description="Helical" evidence="1">
    <location>
        <begin position="400"/>
        <end position="416"/>
    </location>
</feature>
<feature type="transmembrane region" description="Helical" evidence="1">
    <location>
        <begin position="376"/>
        <end position="394"/>
    </location>
</feature>
<feature type="transmembrane region" description="Helical" evidence="1">
    <location>
        <begin position="263"/>
        <end position="283"/>
    </location>
</feature>
<reference evidence="2" key="1">
    <citation type="submission" date="2021-04" db="EMBL/GenBank/DDBJ databases">
        <title>Devosia litorisediminis sp. nov., isolated from a sand dune.</title>
        <authorList>
            <person name="Park S."/>
            <person name="Yoon J.-H."/>
        </authorList>
    </citation>
    <scope>NUCLEOTIDE SEQUENCE</scope>
    <source>
        <strain evidence="2">BSSL-BM10</strain>
    </source>
</reference>
<feature type="transmembrane region" description="Helical" evidence="1">
    <location>
        <begin position="184"/>
        <end position="200"/>
    </location>
</feature>
<comment type="caution">
    <text evidence="2">The sequence shown here is derived from an EMBL/GenBank/DDBJ whole genome shotgun (WGS) entry which is preliminary data.</text>
</comment>
<name>A0A942I6N4_9HYPH</name>
<feature type="transmembrane region" description="Helical" evidence="1">
    <location>
        <begin position="80"/>
        <end position="100"/>
    </location>
</feature>
<feature type="transmembrane region" description="Helical" evidence="1">
    <location>
        <begin position="12"/>
        <end position="33"/>
    </location>
</feature>
<keyword evidence="1" id="KW-0472">Membrane</keyword>
<keyword evidence="3" id="KW-1185">Reference proteome</keyword>
<accession>A0A942I6N4</accession>
<proteinExistence type="predicted"/>
<organism evidence="2 3">
    <name type="scientific">Devosia litorisediminis</name>
    <dbReference type="NCBI Taxonomy" id="2829817"/>
    <lineage>
        <taxon>Bacteria</taxon>
        <taxon>Pseudomonadati</taxon>
        <taxon>Pseudomonadota</taxon>
        <taxon>Alphaproteobacteria</taxon>
        <taxon>Hyphomicrobiales</taxon>
        <taxon>Devosiaceae</taxon>
        <taxon>Devosia</taxon>
    </lineage>
</organism>
<evidence type="ECO:0000313" key="3">
    <source>
        <dbReference type="Proteomes" id="UP000678281"/>
    </source>
</evidence>
<dbReference type="RefSeq" id="WP_212659282.1">
    <property type="nucleotide sequence ID" value="NZ_JAGXTP010000002.1"/>
</dbReference>
<dbReference type="EMBL" id="JAGXTP010000002">
    <property type="protein sequence ID" value="MBS3849637.1"/>
    <property type="molecule type" value="Genomic_DNA"/>
</dbReference>
<feature type="transmembrane region" description="Helical" evidence="1">
    <location>
        <begin position="230"/>
        <end position="248"/>
    </location>
</feature>